<accession>A0AAU7C8X7</accession>
<evidence type="ECO:0000256" key="4">
    <source>
        <dbReference type="ARBA" id="ARBA00022679"/>
    </source>
</evidence>
<proteinExistence type="predicted"/>
<evidence type="ECO:0000256" key="5">
    <source>
        <dbReference type="ARBA" id="ARBA00023136"/>
    </source>
</evidence>
<dbReference type="Gene3D" id="3.90.550.10">
    <property type="entry name" value="Spore Coat Polysaccharide Biosynthesis Protein SpsA, Chain A"/>
    <property type="match status" value="1"/>
</dbReference>
<sequence length="554" mass="61970">MKRPLPRISVVIPARNEAALIASTVGSVLRARDRYREAGRDGEAVEVIVVDNASDDGTADALVQHTAEGGVVVATCSPRGAARARNLGARLASGRVLIFLDADTWLPPWALVRIAELVEEQGYEAGITRLGALDGGRRARCWWAFWNAVRRLPLPRAKAMPACMFCTREAFEEFGPFDERVDIGEEWPILAGLYRARPRRFVYDQTIRALSSGRRMELQHFGYTRTFARYVWAVLSFRGRLDYPDHIRQAPRDSLPRQMKEGASRTVLRTTANGARSWPGFGRWPASLGPWLGKLRMHAIEPRQTSGRPPTIAKRRRWFGPLLIGPGNLYLRLLGSGVRVLPGAEWRARERALHRALHGIELETGPWGWLILPRWPGVVLADHARSRLDPAPARLRGLGAAGRALRDLHRVEMPRADGGSERLSHGDATLRNVLFDPGTGEARWFDFDTAHDPDLAPAWRHGDDLRALVYSAVESFADVPVAELLLTVRDAYTDPGPWEQLRDRLSRGALHRSPLHFAQACPPDGRRRELESLLLGYDWPCESLMKDADDQSTG</sequence>
<dbReference type="SUPFAM" id="SSF56112">
    <property type="entry name" value="Protein kinase-like (PK-like)"/>
    <property type="match status" value="1"/>
</dbReference>
<keyword evidence="3 7" id="KW-0328">Glycosyltransferase</keyword>
<protein>
    <submittedName>
        <fullName evidence="7">Glycosyltransferase</fullName>
        <ecNumber evidence="7">2.4.-.-</ecNumber>
    </submittedName>
</protein>
<dbReference type="SUPFAM" id="SSF53448">
    <property type="entry name" value="Nucleotide-diphospho-sugar transferases"/>
    <property type="match status" value="1"/>
</dbReference>
<gene>
    <name evidence="7" type="ORF">V5E97_25110</name>
</gene>
<dbReference type="InterPro" id="IPR029044">
    <property type="entry name" value="Nucleotide-diphossugar_trans"/>
</dbReference>
<dbReference type="AlphaFoldDB" id="A0AAU7C8X7"/>
<dbReference type="Pfam" id="PF00535">
    <property type="entry name" value="Glycos_transf_2"/>
    <property type="match status" value="1"/>
</dbReference>
<evidence type="ECO:0000256" key="1">
    <source>
        <dbReference type="ARBA" id="ARBA00004236"/>
    </source>
</evidence>
<dbReference type="EMBL" id="CP155447">
    <property type="protein sequence ID" value="XBH01616.1"/>
    <property type="molecule type" value="Genomic_DNA"/>
</dbReference>
<dbReference type="InterPro" id="IPR001173">
    <property type="entry name" value="Glyco_trans_2-like"/>
</dbReference>
<dbReference type="GO" id="GO:0016757">
    <property type="term" value="F:glycosyltransferase activity"/>
    <property type="evidence" value="ECO:0007669"/>
    <property type="project" value="UniProtKB-KW"/>
</dbReference>
<name>A0AAU7C8X7_9BACT</name>
<dbReference type="RefSeq" id="WP_406694358.1">
    <property type="nucleotide sequence ID" value="NZ_CP155447.1"/>
</dbReference>
<dbReference type="InterPro" id="IPR011009">
    <property type="entry name" value="Kinase-like_dom_sf"/>
</dbReference>
<evidence type="ECO:0000256" key="2">
    <source>
        <dbReference type="ARBA" id="ARBA00022475"/>
    </source>
</evidence>
<dbReference type="GO" id="GO:0005886">
    <property type="term" value="C:plasma membrane"/>
    <property type="evidence" value="ECO:0007669"/>
    <property type="project" value="UniProtKB-SubCell"/>
</dbReference>
<organism evidence="7">
    <name type="scientific">Singulisphaera sp. Ch08</name>
    <dbReference type="NCBI Taxonomy" id="3120278"/>
    <lineage>
        <taxon>Bacteria</taxon>
        <taxon>Pseudomonadati</taxon>
        <taxon>Planctomycetota</taxon>
        <taxon>Planctomycetia</taxon>
        <taxon>Isosphaerales</taxon>
        <taxon>Isosphaeraceae</taxon>
        <taxon>Singulisphaera</taxon>
    </lineage>
</organism>
<evidence type="ECO:0000313" key="7">
    <source>
        <dbReference type="EMBL" id="XBH01616.1"/>
    </source>
</evidence>
<evidence type="ECO:0000259" key="6">
    <source>
        <dbReference type="Pfam" id="PF00535"/>
    </source>
</evidence>
<reference evidence="7" key="1">
    <citation type="submission" date="2024-05" db="EMBL/GenBank/DDBJ databases">
        <title>Planctomycetes of the genus Singulisphaera possess chitinolytic capabilities.</title>
        <authorList>
            <person name="Ivanova A."/>
        </authorList>
    </citation>
    <scope>NUCLEOTIDE SEQUENCE</scope>
    <source>
        <strain evidence="7">Ch08T</strain>
    </source>
</reference>
<keyword evidence="5" id="KW-0472">Membrane</keyword>
<dbReference type="PANTHER" id="PTHR43646:SF2">
    <property type="entry name" value="GLYCOSYLTRANSFERASE 2-LIKE DOMAIN-CONTAINING PROTEIN"/>
    <property type="match status" value="1"/>
</dbReference>
<comment type="subcellular location">
    <subcellularLocation>
        <location evidence="1">Cell membrane</location>
    </subcellularLocation>
</comment>
<dbReference type="EC" id="2.4.-.-" evidence="7"/>
<keyword evidence="4 7" id="KW-0808">Transferase</keyword>
<evidence type="ECO:0000256" key="3">
    <source>
        <dbReference type="ARBA" id="ARBA00022676"/>
    </source>
</evidence>
<keyword evidence="2" id="KW-1003">Cell membrane</keyword>
<dbReference type="PANTHER" id="PTHR43646">
    <property type="entry name" value="GLYCOSYLTRANSFERASE"/>
    <property type="match status" value="1"/>
</dbReference>
<feature type="domain" description="Glycosyltransferase 2-like" evidence="6">
    <location>
        <begin position="9"/>
        <end position="142"/>
    </location>
</feature>